<dbReference type="AlphaFoldDB" id="A0A4R0XFI9"/>
<proteinExistence type="predicted"/>
<name>A0A4R0XFI9_9BURK</name>
<organism evidence="2 3">
    <name type="scientific">Paraburkholderia steynii</name>
    <dbReference type="NCBI Taxonomy" id="1245441"/>
    <lineage>
        <taxon>Bacteria</taxon>
        <taxon>Pseudomonadati</taxon>
        <taxon>Pseudomonadota</taxon>
        <taxon>Betaproteobacteria</taxon>
        <taxon>Burkholderiales</taxon>
        <taxon>Burkholderiaceae</taxon>
        <taxon>Paraburkholderia</taxon>
    </lineage>
</organism>
<accession>A0A4R0XFI9</accession>
<feature type="region of interest" description="Disordered" evidence="1">
    <location>
        <begin position="88"/>
        <end position="110"/>
    </location>
</feature>
<evidence type="ECO:0000313" key="2">
    <source>
        <dbReference type="EMBL" id="TCG07952.1"/>
    </source>
</evidence>
<dbReference type="Proteomes" id="UP000294200">
    <property type="component" value="Unassembled WGS sequence"/>
</dbReference>
<gene>
    <name evidence="2" type="ORF">BZM27_15715</name>
</gene>
<dbReference type="EMBL" id="MWML01000049">
    <property type="protein sequence ID" value="TCG07952.1"/>
    <property type="molecule type" value="Genomic_DNA"/>
</dbReference>
<sequence length="110" mass="12407">MIDRLLEVALTLDLDAGLIDAPVPANRALVTPERLLQHRKQFYGPTMHGRMIDQYAAFFHHLFQISHTQPADPVLPHAHQHCIKRVVNAGHGRSQGPPHQRCHSSRSLES</sequence>
<reference evidence="2 3" key="1">
    <citation type="submission" date="2017-02" db="EMBL/GenBank/DDBJ databases">
        <title>Paraburkholderia sophoroidis sp. nov. and Paraburkholderia steynii sp. nov. rhizobial symbionts of the fynbos legume Hypocalyptus sophoroides.</title>
        <authorList>
            <person name="Steenkamp E.T."/>
            <person name="Beukes C.W."/>
            <person name="Van Zyl E."/>
            <person name="Avontuur J."/>
            <person name="Chan W.Y."/>
            <person name="Hassen A."/>
            <person name="Palmer M."/>
            <person name="Mthombeni L."/>
            <person name="Phalane F."/>
            <person name="Sereme K."/>
            <person name="Venter S.N."/>
        </authorList>
    </citation>
    <scope>NUCLEOTIDE SEQUENCE [LARGE SCALE GENOMIC DNA]</scope>
    <source>
        <strain evidence="2 3">HC1.1ba</strain>
    </source>
</reference>
<evidence type="ECO:0000313" key="3">
    <source>
        <dbReference type="Proteomes" id="UP000294200"/>
    </source>
</evidence>
<keyword evidence="3" id="KW-1185">Reference proteome</keyword>
<protein>
    <submittedName>
        <fullName evidence="2">Uncharacterized protein</fullName>
    </submittedName>
</protein>
<comment type="caution">
    <text evidence="2">The sequence shown here is derived from an EMBL/GenBank/DDBJ whole genome shotgun (WGS) entry which is preliminary data.</text>
</comment>
<evidence type="ECO:0000256" key="1">
    <source>
        <dbReference type="SAM" id="MobiDB-lite"/>
    </source>
</evidence>